<evidence type="ECO:0000256" key="2">
    <source>
        <dbReference type="SAM" id="Phobius"/>
    </source>
</evidence>
<evidence type="ECO:0000256" key="1">
    <source>
        <dbReference type="ARBA" id="ARBA00022801"/>
    </source>
</evidence>
<keyword evidence="2" id="KW-0472">Membrane</keyword>
<organism evidence="4 5">
    <name type="scientific">Candidatus Ryanbacteria bacterium RIFCSPHIGHO2_01_FULL_45_22</name>
    <dbReference type="NCBI Taxonomy" id="1802114"/>
    <lineage>
        <taxon>Bacteria</taxon>
        <taxon>Candidatus Ryaniibacteriota</taxon>
    </lineage>
</organism>
<sequence>MTGHKNNVLPPAVSSVIVVDPPIGRKTAIPYTRRGNGPTYLIFVHGIFGSRTDFDAMLTPPPGWTFIALDRPGHGSSPSIDGPENFEHSVLSDAELIHVFCERIGVQKAYFFGMSYGGSVVLMLSILFPKLVMGCALQGAQEDGAEFIKHSRSIHMFADLLLKHRRTFALRSLVYYYKRRCSQIQESAESLIAFYGIVINLHEHELLRHMPNLTRLCYHNIRHTNTVVAAENLVSVIELRLSMAIGNIKAPCIVIDGNHPQPALQSAERIFAGLSNHVPKEIHLIPNVGHLASLFAPEEIRRIVIQFFTKHNP</sequence>
<dbReference type="GO" id="GO:0016020">
    <property type="term" value="C:membrane"/>
    <property type="evidence" value="ECO:0007669"/>
    <property type="project" value="TreeGrafter"/>
</dbReference>
<keyword evidence="2" id="KW-0812">Transmembrane</keyword>
<dbReference type="InterPro" id="IPR050266">
    <property type="entry name" value="AB_hydrolase_sf"/>
</dbReference>
<comment type="caution">
    <text evidence="4">The sequence shown here is derived from an EMBL/GenBank/DDBJ whole genome shotgun (WGS) entry which is preliminary data.</text>
</comment>
<dbReference type="PANTHER" id="PTHR43798:SF31">
    <property type="entry name" value="AB HYDROLASE SUPERFAMILY PROTEIN YCLE"/>
    <property type="match status" value="1"/>
</dbReference>
<dbReference type="PANTHER" id="PTHR43798">
    <property type="entry name" value="MONOACYLGLYCEROL LIPASE"/>
    <property type="match status" value="1"/>
</dbReference>
<feature type="transmembrane region" description="Helical" evidence="2">
    <location>
        <begin position="109"/>
        <end position="128"/>
    </location>
</feature>
<gene>
    <name evidence="4" type="ORF">A2719_01260</name>
</gene>
<name>A0A1G2G041_9BACT</name>
<dbReference type="InterPro" id="IPR000073">
    <property type="entry name" value="AB_hydrolase_1"/>
</dbReference>
<dbReference type="AlphaFoldDB" id="A0A1G2G041"/>
<evidence type="ECO:0000259" key="3">
    <source>
        <dbReference type="Pfam" id="PF00561"/>
    </source>
</evidence>
<protein>
    <recommendedName>
        <fullName evidence="3">AB hydrolase-1 domain-containing protein</fullName>
    </recommendedName>
</protein>
<feature type="domain" description="AB hydrolase-1" evidence="3">
    <location>
        <begin position="41"/>
        <end position="148"/>
    </location>
</feature>
<dbReference type="Pfam" id="PF00561">
    <property type="entry name" value="Abhydrolase_1"/>
    <property type="match status" value="1"/>
</dbReference>
<dbReference type="Proteomes" id="UP000177480">
    <property type="component" value="Unassembled WGS sequence"/>
</dbReference>
<keyword evidence="1" id="KW-0378">Hydrolase</keyword>
<evidence type="ECO:0000313" key="5">
    <source>
        <dbReference type="Proteomes" id="UP000177480"/>
    </source>
</evidence>
<proteinExistence type="predicted"/>
<dbReference type="SUPFAM" id="SSF53474">
    <property type="entry name" value="alpha/beta-Hydrolases"/>
    <property type="match status" value="1"/>
</dbReference>
<reference evidence="4 5" key="1">
    <citation type="journal article" date="2016" name="Nat. Commun.">
        <title>Thousands of microbial genomes shed light on interconnected biogeochemical processes in an aquifer system.</title>
        <authorList>
            <person name="Anantharaman K."/>
            <person name="Brown C.T."/>
            <person name="Hug L.A."/>
            <person name="Sharon I."/>
            <person name="Castelle C.J."/>
            <person name="Probst A.J."/>
            <person name="Thomas B.C."/>
            <person name="Singh A."/>
            <person name="Wilkins M.J."/>
            <person name="Karaoz U."/>
            <person name="Brodie E.L."/>
            <person name="Williams K.H."/>
            <person name="Hubbard S.S."/>
            <person name="Banfield J.F."/>
        </authorList>
    </citation>
    <scope>NUCLEOTIDE SEQUENCE [LARGE SCALE GENOMIC DNA]</scope>
</reference>
<dbReference type="InterPro" id="IPR029058">
    <property type="entry name" value="AB_hydrolase_fold"/>
</dbReference>
<dbReference type="EMBL" id="MHNK01000011">
    <property type="protein sequence ID" value="OGZ43703.1"/>
    <property type="molecule type" value="Genomic_DNA"/>
</dbReference>
<dbReference type="GO" id="GO:0016787">
    <property type="term" value="F:hydrolase activity"/>
    <property type="evidence" value="ECO:0007669"/>
    <property type="project" value="UniProtKB-KW"/>
</dbReference>
<evidence type="ECO:0000313" key="4">
    <source>
        <dbReference type="EMBL" id="OGZ43703.1"/>
    </source>
</evidence>
<dbReference type="Gene3D" id="3.40.50.1820">
    <property type="entry name" value="alpha/beta hydrolase"/>
    <property type="match status" value="1"/>
</dbReference>
<keyword evidence="2" id="KW-1133">Transmembrane helix</keyword>
<dbReference type="STRING" id="1802114.A2719_01260"/>
<accession>A0A1G2G041</accession>